<sequence length="1280" mass="129690">MPWLVMASLLLLLLHGHSNASIRPLPDIALRLGAAAGGSSGSSSSSSPGRGTWRGLLQAAAAADVNASAAAAAAGYPSAGAVLVSTAAQLVAAIANPTVQVAVLAGSVSLTEADWAPVAQPVVEVRRNLTLLGAYTAPAAWPVLDFGYTANVDGVGVVHEAKLRVAAGCALTFRHLVLQNARDQPHFLFMGLDVVAESPSPNSTLASAWPLLVVHEAALWQRSCLPMSTQGGSGRNLARPAFMPGTQDSNKSVPLPPDCVNSSSAPPMLRCWPARGVYMSIGMFATDPDAFTRQTPAGYVLQLYDTTFWCDLLMTDECVASNGGYVGCHYSLYPYSRRAANATATSPAPPPGSGSGSGSGGSSSSVLAPVLGAVLGGVAFLALLGVFVVLTLRRRRGRRHLEAAARHGTDRSGSASDGHDQQLLKEPYARITSATEDYYQHDERAMVPVTPLTPFQSHIPLDVQLGSGGGEVRLLPVVLGKGACGRVVQGVWCGRRVAVKLLHRGLFNAAAAAGGTGGWPGPVYTTASDAAAPAAALPRAGHAANHGQANGEVQQCGGGGGGGSGGGWPTMAVLSCDGPDLGGCSASAQRQQPQQQPHQQQQQRSPNPSPAEPADAALQPGAAAAALLALAAAAGAPAAANRSAPWWDDMDIGAQDTGPQDITTLTQQPATPVLAGVPGSQQGSSAAAAGLAQQAGGSGGAADSRQASAREQQGLLTMLTTATPADMAFHNQQQQQQALGPYGHAVLLAPGGAADAAVDTFAAVASADASEGRGPADDGAAAADAEGEPAQSPRSDDVAAARAVAAAAAAAAPAAVRAPVGTIRPLNLAHIRIGGSSVLDSVSGARASEPGGDQQQGRTPPQLLSDAPSKPLVTTVSSTADTGAAKGPDDASMLGCQRTPTGRLLPAAVQPLSPVPEAGATAEEPLATGCAAVTAAAATAAAATAAAAAPAAAAAAAGVGRGENIDGAEGRLAGGSPACDESHLAEANGSTLDAAGASAAAAWRLQQQMAVRPWTAVTHGGAVRRTMAQEVEVLARLQHANIVQLLAANLNPACPCLVVELMDTSLDKLLHTPAAQPHAAGAAGGGGAAGPPPVAFRYQQPGPLLPLATVLHIALQVARGLAYLHPTIIHRDLKPANVLVSDIGSAAPVVKIADFGLSRLQDTVLITAHVDVGTAPYMAPEALNARNCVITHHSDMYSYGIMLWEMLAGARPWRGLNMLQIAVAVCEKQQRPRLEDLGEARCPQALRALVAQCWDPVPERRPGAAEVAKELALMLLHPQQ</sequence>
<keyword evidence="2" id="KW-0472">Membrane</keyword>
<dbReference type="Proteomes" id="UP000650467">
    <property type="component" value="Unassembled WGS sequence"/>
</dbReference>
<feature type="compositionally biased region" description="Low complexity" evidence="1">
    <location>
        <begin position="589"/>
        <end position="616"/>
    </location>
</feature>
<feature type="compositionally biased region" description="Low complexity" evidence="1">
    <location>
        <begin position="675"/>
        <end position="709"/>
    </location>
</feature>
<dbReference type="InterPro" id="IPR008271">
    <property type="entry name" value="Ser/Thr_kinase_AS"/>
</dbReference>
<feature type="region of interest" description="Disordered" evidence="1">
    <location>
        <begin position="841"/>
        <end position="874"/>
    </location>
</feature>
<feature type="region of interest" description="Disordered" evidence="1">
    <location>
        <begin position="403"/>
        <end position="422"/>
    </location>
</feature>
<protein>
    <recommendedName>
        <fullName evidence="4">Protein kinase domain-containing protein</fullName>
    </recommendedName>
</protein>
<feature type="region of interest" description="Disordered" evidence="1">
    <location>
        <begin position="539"/>
        <end position="564"/>
    </location>
</feature>
<feature type="region of interest" description="Disordered" evidence="1">
    <location>
        <begin position="769"/>
        <end position="798"/>
    </location>
</feature>
<keyword evidence="2" id="KW-1133">Transmembrane helix</keyword>
<organism evidence="5 6">
    <name type="scientific">Chlamydomonas incerta</name>
    <dbReference type="NCBI Taxonomy" id="51695"/>
    <lineage>
        <taxon>Eukaryota</taxon>
        <taxon>Viridiplantae</taxon>
        <taxon>Chlorophyta</taxon>
        <taxon>core chlorophytes</taxon>
        <taxon>Chlorophyceae</taxon>
        <taxon>CS clade</taxon>
        <taxon>Chlamydomonadales</taxon>
        <taxon>Chlamydomonadaceae</taxon>
        <taxon>Chlamydomonas</taxon>
    </lineage>
</organism>
<accession>A0A835WC03</accession>
<feature type="transmembrane region" description="Helical" evidence="2">
    <location>
        <begin position="366"/>
        <end position="392"/>
    </location>
</feature>
<dbReference type="PANTHER" id="PTHR44329:SF214">
    <property type="entry name" value="PROTEIN KINASE DOMAIN-CONTAINING PROTEIN"/>
    <property type="match status" value="1"/>
</dbReference>
<gene>
    <name evidence="5" type="ORF">HXX76_001290</name>
</gene>
<proteinExistence type="predicted"/>
<keyword evidence="2" id="KW-0812">Transmembrane</keyword>
<dbReference type="SUPFAM" id="SSF56112">
    <property type="entry name" value="Protein kinase-like (PK-like)"/>
    <property type="match status" value="1"/>
</dbReference>
<dbReference type="InterPro" id="IPR011009">
    <property type="entry name" value="Kinase-like_dom_sf"/>
</dbReference>
<dbReference type="Pfam" id="PF07714">
    <property type="entry name" value="PK_Tyr_Ser-Thr"/>
    <property type="match status" value="1"/>
</dbReference>
<feature type="signal peptide" evidence="3">
    <location>
        <begin position="1"/>
        <end position="20"/>
    </location>
</feature>
<feature type="region of interest" description="Disordered" evidence="1">
    <location>
        <begin position="582"/>
        <end position="616"/>
    </location>
</feature>
<evidence type="ECO:0000313" key="6">
    <source>
        <dbReference type="Proteomes" id="UP000650467"/>
    </source>
</evidence>
<evidence type="ECO:0000313" key="5">
    <source>
        <dbReference type="EMBL" id="KAG2444544.1"/>
    </source>
</evidence>
<dbReference type="InterPro" id="IPR000719">
    <property type="entry name" value="Prot_kinase_dom"/>
</dbReference>
<evidence type="ECO:0000259" key="4">
    <source>
        <dbReference type="PROSITE" id="PS50011"/>
    </source>
</evidence>
<feature type="region of interest" description="Disordered" evidence="1">
    <location>
        <begin position="672"/>
        <end position="710"/>
    </location>
</feature>
<dbReference type="PANTHER" id="PTHR44329">
    <property type="entry name" value="SERINE/THREONINE-PROTEIN KINASE TNNI3K-RELATED"/>
    <property type="match status" value="1"/>
</dbReference>
<dbReference type="PROSITE" id="PS50011">
    <property type="entry name" value="PROTEIN_KINASE_DOM"/>
    <property type="match status" value="1"/>
</dbReference>
<dbReference type="EMBL" id="JAEHOC010000002">
    <property type="protein sequence ID" value="KAG2444544.1"/>
    <property type="molecule type" value="Genomic_DNA"/>
</dbReference>
<feature type="chain" id="PRO_5032339154" description="Protein kinase domain-containing protein" evidence="3">
    <location>
        <begin position="21"/>
        <end position="1280"/>
    </location>
</feature>
<keyword evidence="3" id="KW-0732">Signal</keyword>
<dbReference type="OrthoDB" id="545598at2759"/>
<evidence type="ECO:0000256" key="1">
    <source>
        <dbReference type="SAM" id="MobiDB-lite"/>
    </source>
</evidence>
<feature type="region of interest" description="Disordered" evidence="1">
    <location>
        <begin position="342"/>
        <end position="361"/>
    </location>
</feature>
<dbReference type="Gene3D" id="3.30.200.20">
    <property type="entry name" value="Phosphorylase Kinase, domain 1"/>
    <property type="match status" value="1"/>
</dbReference>
<dbReference type="SMART" id="SM00220">
    <property type="entry name" value="S_TKc"/>
    <property type="match status" value="1"/>
</dbReference>
<dbReference type="Gene3D" id="1.10.510.10">
    <property type="entry name" value="Transferase(Phosphotransferase) domain 1"/>
    <property type="match status" value="1"/>
</dbReference>
<dbReference type="PROSITE" id="PS00108">
    <property type="entry name" value="PROTEIN_KINASE_ST"/>
    <property type="match status" value="1"/>
</dbReference>
<feature type="domain" description="Protein kinase" evidence="4">
    <location>
        <begin position="951"/>
        <end position="1280"/>
    </location>
</feature>
<dbReference type="AlphaFoldDB" id="A0A835WC03"/>
<dbReference type="InterPro" id="IPR001245">
    <property type="entry name" value="Ser-Thr/Tyr_kinase_cat_dom"/>
</dbReference>
<keyword evidence="6" id="KW-1185">Reference proteome</keyword>
<feature type="compositionally biased region" description="Low complexity" evidence="1">
    <location>
        <begin position="539"/>
        <end position="551"/>
    </location>
</feature>
<evidence type="ECO:0000256" key="3">
    <source>
        <dbReference type="SAM" id="SignalP"/>
    </source>
</evidence>
<feature type="compositionally biased region" description="Low complexity" evidence="1">
    <location>
        <begin position="777"/>
        <end position="790"/>
    </location>
</feature>
<evidence type="ECO:0000256" key="2">
    <source>
        <dbReference type="SAM" id="Phobius"/>
    </source>
</evidence>
<dbReference type="GO" id="GO:0005524">
    <property type="term" value="F:ATP binding"/>
    <property type="evidence" value="ECO:0007669"/>
    <property type="project" value="InterPro"/>
</dbReference>
<dbReference type="GO" id="GO:0004674">
    <property type="term" value="F:protein serine/threonine kinase activity"/>
    <property type="evidence" value="ECO:0007669"/>
    <property type="project" value="TreeGrafter"/>
</dbReference>
<comment type="caution">
    <text evidence="5">The sequence shown here is derived from an EMBL/GenBank/DDBJ whole genome shotgun (WGS) entry which is preliminary data.</text>
</comment>
<name>A0A835WC03_CHLIN</name>
<dbReference type="InterPro" id="IPR051681">
    <property type="entry name" value="Ser/Thr_Kinases-Pseudokinases"/>
</dbReference>
<reference evidence="5" key="1">
    <citation type="journal article" date="2020" name="bioRxiv">
        <title>Comparative genomics of Chlamydomonas.</title>
        <authorList>
            <person name="Craig R.J."/>
            <person name="Hasan A.R."/>
            <person name="Ness R.W."/>
            <person name="Keightley P.D."/>
        </authorList>
    </citation>
    <scope>NUCLEOTIDE SEQUENCE</scope>
    <source>
        <strain evidence="5">SAG 7.73</strain>
    </source>
</reference>